<dbReference type="SUPFAM" id="SSF56655">
    <property type="entry name" value="Carbohydrate phosphatase"/>
    <property type="match status" value="1"/>
</dbReference>
<dbReference type="EMBL" id="CAEZYL010000005">
    <property type="protein sequence ID" value="CAB4715858.1"/>
    <property type="molecule type" value="Genomic_DNA"/>
</dbReference>
<dbReference type="PANTHER" id="PTHR20854:SF4">
    <property type="entry name" value="INOSITOL-1-MONOPHOSPHATASE-RELATED"/>
    <property type="match status" value="1"/>
</dbReference>
<dbReference type="InterPro" id="IPR020583">
    <property type="entry name" value="Inositol_monoP_metal-BS"/>
</dbReference>
<dbReference type="GO" id="GO:0046872">
    <property type="term" value="F:metal ion binding"/>
    <property type="evidence" value="ECO:0007669"/>
    <property type="project" value="UniProtKB-KW"/>
</dbReference>
<proteinExistence type="predicted"/>
<keyword evidence="3" id="KW-0460">Magnesium</keyword>
<organism evidence="4">
    <name type="scientific">freshwater metagenome</name>
    <dbReference type="NCBI Taxonomy" id="449393"/>
    <lineage>
        <taxon>unclassified sequences</taxon>
        <taxon>metagenomes</taxon>
        <taxon>ecological metagenomes</taxon>
    </lineage>
</organism>
<accession>A0A6J6R2V8</accession>
<dbReference type="AlphaFoldDB" id="A0A6J6R2V8"/>
<dbReference type="GO" id="GO:0007165">
    <property type="term" value="P:signal transduction"/>
    <property type="evidence" value="ECO:0007669"/>
    <property type="project" value="TreeGrafter"/>
</dbReference>
<dbReference type="PRINTS" id="PR00377">
    <property type="entry name" value="IMPHPHTASES"/>
</dbReference>
<evidence type="ECO:0000256" key="3">
    <source>
        <dbReference type="ARBA" id="ARBA00022842"/>
    </source>
</evidence>
<protein>
    <submittedName>
        <fullName evidence="4">Unannotated protein</fullName>
    </submittedName>
</protein>
<dbReference type="InterPro" id="IPR000760">
    <property type="entry name" value="Inositol_monophosphatase-like"/>
</dbReference>
<name>A0A6J6R2V8_9ZZZZ</name>
<dbReference type="Gene3D" id="3.30.540.10">
    <property type="entry name" value="Fructose-1,6-Bisphosphatase, subunit A, domain 1"/>
    <property type="match status" value="1"/>
</dbReference>
<evidence type="ECO:0000256" key="2">
    <source>
        <dbReference type="ARBA" id="ARBA00022801"/>
    </source>
</evidence>
<keyword evidence="2" id="KW-0378">Hydrolase</keyword>
<dbReference type="GO" id="GO:0008934">
    <property type="term" value="F:inositol monophosphate 1-phosphatase activity"/>
    <property type="evidence" value="ECO:0007669"/>
    <property type="project" value="TreeGrafter"/>
</dbReference>
<sequence length="282" mass="30331">MSNSRPYSVADDLALALRLATLADEITLARFMSLDLVIETKPDSTPVTDADKAVENAIREVLAIERPNDLIVGEEFGGVDALTGSTTSAGNKPHYWVIDPIDGTKNFLRGIPIWATLIALSSPNNEVIAGAVSAPSLYRRWYAGKNLGAHVLENGEQRTIRVSQVSALDNAQLAYSDLIGWGSRKAAFLDIQSTVWRTRAFGDFWSHMLVAEGAVDIAVEPSLSLWDMAALEIIVREAGGTFTNLEGVPGSHGGSLVTSNGKVHKEFLSRINQPKSSQGSKG</sequence>
<dbReference type="Pfam" id="PF00459">
    <property type="entry name" value="Inositol_P"/>
    <property type="match status" value="1"/>
</dbReference>
<dbReference type="PANTHER" id="PTHR20854">
    <property type="entry name" value="INOSITOL MONOPHOSPHATASE"/>
    <property type="match status" value="1"/>
</dbReference>
<reference evidence="4" key="1">
    <citation type="submission" date="2020-05" db="EMBL/GenBank/DDBJ databases">
        <authorList>
            <person name="Chiriac C."/>
            <person name="Salcher M."/>
            <person name="Ghai R."/>
            <person name="Kavagutti S V."/>
        </authorList>
    </citation>
    <scope>NUCLEOTIDE SEQUENCE</scope>
</reference>
<dbReference type="PROSITE" id="PS00629">
    <property type="entry name" value="IMP_1"/>
    <property type="match status" value="1"/>
</dbReference>
<dbReference type="GO" id="GO:0006020">
    <property type="term" value="P:inositol metabolic process"/>
    <property type="evidence" value="ECO:0007669"/>
    <property type="project" value="TreeGrafter"/>
</dbReference>
<evidence type="ECO:0000313" key="4">
    <source>
        <dbReference type="EMBL" id="CAB4715858.1"/>
    </source>
</evidence>
<dbReference type="EMBL" id="CAFBME010000018">
    <property type="protein sequence ID" value="CAB4890669.1"/>
    <property type="molecule type" value="Genomic_DNA"/>
</dbReference>
<evidence type="ECO:0000313" key="5">
    <source>
        <dbReference type="EMBL" id="CAB4890669.1"/>
    </source>
</evidence>
<keyword evidence="1" id="KW-0479">Metal-binding</keyword>
<evidence type="ECO:0000256" key="1">
    <source>
        <dbReference type="ARBA" id="ARBA00022723"/>
    </source>
</evidence>
<dbReference type="Gene3D" id="3.40.190.80">
    <property type="match status" value="1"/>
</dbReference>
<gene>
    <name evidence="4" type="ORF">UFOPK2689_00210</name>
    <name evidence="5" type="ORF">UFOPK3555_00315</name>
</gene>